<accession>A0A022PVC1</accession>
<dbReference type="PANTHER" id="PTHR45648">
    <property type="entry name" value="GDSL LIPASE/ACYLHYDROLASE FAMILY PROTEIN (AFU_ORTHOLOGUE AFUA_4G14700)"/>
    <property type="match status" value="1"/>
</dbReference>
<dbReference type="PANTHER" id="PTHR45648:SF5">
    <property type="entry name" value="OS04G0577300 PROTEIN"/>
    <property type="match status" value="1"/>
</dbReference>
<dbReference type="AlphaFoldDB" id="A0A022PVC1"/>
<dbReference type="CDD" id="cd01837">
    <property type="entry name" value="SGNH_plant_lipase_like"/>
    <property type="match status" value="1"/>
</dbReference>
<keyword evidence="3" id="KW-0442">Lipid degradation</keyword>
<evidence type="ECO:0000313" key="4">
    <source>
        <dbReference type="EMBL" id="EYU19434.1"/>
    </source>
</evidence>
<dbReference type="STRING" id="4155.A0A022PVC1"/>
<keyword evidence="3" id="KW-0443">Lipid metabolism</keyword>
<dbReference type="SUPFAM" id="SSF52266">
    <property type="entry name" value="SGNH hydrolase"/>
    <property type="match status" value="1"/>
</dbReference>
<dbReference type="GO" id="GO:0016788">
    <property type="term" value="F:hydrolase activity, acting on ester bonds"/>
    <property type="evidence" value="ECO:0007669"/>
    <property type="project" value="InterPro"/>
</dbReference>
<evidence type="ECO:0008006" key="6">
    <source>
        <dbReference type="Google" id="ProtNLM"/>
    </source>
</evidence>
<organism evidence="4 5">
    <name type="scientific">Erythranthe guttata</name>
    <name type="common">Yellow monkey flower</name>
    <name type="synonym">Mimulus guttatus</name>
    <dbReference type="NCBI Taxonomy" id="4155"/>
    <lineage>
        <taxon>Eukaryota</taxon>
        <taxon>Viridiplantae</taxon>
        <taxon>Streptophyta</taxon>
        <taxon>Embryophyta</taxon>
        <taxon>Tracheophyta</taxon>
        <taxon>Spermatophyta</taxon>
        <taxon>Magnoliopsida</taxon>
        <taxon>eudicotyledons</taxon>
        <taxon>Gunneridae</taxon>
        <taxon>Pentapetalae</taxon>
        <taxon>asterids</taxon>
        <taxon>lamiids</taxon>
        <taxon>Lamiales</taxon>
        <taxon>Phrymaceae</taxon>
        <taxon>Erythranthe</taxon>
    </lineage>
</organism>
<dbReference type="eggNOG" id="ENOG502QR7P">
    <property type="taxonomic scope" value="Eukaryota"/>
</dbReference>
<name>A0A022PVC1_ERYGU</name>
<proteinExistence type="inferred from homology"/>
<gene>
    <name evidence="4" type="ORF">MIMGU_mgv1a024192mg</name>
</gene>
<evidence type="ECO:0000256" key="2">
    <source>
        <dbReference type="ARBA" id="ARBA00022801"/>
    </source>
</evidence>
<evidence type="ECO:0000313" key="5">
    <source>
        <dbReference type="Proteomes" id="UP000030748"/>
    </source>
</evidence>
<dbReference type="Pfam" id="PF00657">
    <property type="entry name" value="Lipase_GDSL"/>
    <property type="match status" value="1"/>
</dbReference>
<dbReference type="InterPro" id="IPR051058">
    <property type="entry name" value="GDSL_Est/Lipase"/>
</dbReference>
<evidence type="ECO:0000256" key="3">
    <source>
        <dbReference type="ARBA" id="ARBA00022963"/>
    </source>
</evidence>
<dbReference type="EMBL" id="KI632290">
    <property type="protein sequence ID" value="EYU19434.1"/>
    <property type="molecule type" value="Genomic_DNA"/>
</dbReference>
<evidence type="ECO:0000256" key="1">
    <source>
        <dbReference type="ARBA" id="ARBA00008668"/>
    </source>
</evidence>
<protein>
    <recommendedName>
        <fullName evidence="6">GDSL esterase/lipase</fullName>
    </recommendedName>
</protein>
<dbReference type="InterPro" id="IPR036514">
    <property type="entry name" value="SGNH_hydro_sf"/>
</dbReference>
<dbReference type="GO" id="GO:0016042">
    <property type="term" value="P:lipid catabolic process"/>
    <property type="evidence" value="ECO:0007669"/>
    <property type="project" value="UniProtKB-KW"/>
</dbReference>
<dbReference type="InterPro" id="IPR001087">
    <property type="entry name" value="GDSL"/>
</dbReference>
<comment type="similarity">
    <text evidence="1">Belongs to the 'GDSL' lipolytic enzyme family.</text>
</comment>
<reference evidence="4 5" key="1">
    <citation type="journal article" date="2013" name="Proc. Natl. Acad. Sci. U.S.A.">
        <title>Fine-scale variation in meiotic recombination in Mimulus inferred from population shotgun sequencing.</title>
        <authorList>
            <person name="Hellsten U."/>
            <person name="Wright K.M."/>
            <person name="Jenkins J."/>
            <person name="Shu S."/>
            <person name="Yuan Y."/>
            <person name="Wessler S.R."/>
            <person name="Schmutz J."/>
            <person name="Willis J.H."/>
            <person name="Rokhsar D.S."/>
        </authorList>
    </citation>
    <scope>NUCLEOTIDE SEQUENCE [LARGE SCALE GENOMIC DNA]</scope>
    <source>
        <strain evidence="5">cv. DUN x IM62</strain>
    </source>
</reference>
<keyword evidence="2" id="KW-0378">Hydrolase</keyword>
<dbReference type="InterPro" id="IPR035669">
    <property type="entry name" value="SGNH_plant_lipase-like"/>
</dbReference>
<dbReference type="Proteomes" id="UP000030748">
    <property type="component" value="Unassembled WGS sequence"/>
</dbReference>
<keyword evidence="5" id="KW-1185">Reference proteome</keyword>
<dbReference type="Gene3D" id="3.40.50.1110">
    <property type="entry name" value="SGNH hydrolase"/>
    <property type="match status" value="1"/>
</dbReference>
<sequence>MFLLHFQFVPCFCYTTYLFGDSLVDAGNNNYLFTLSKADSPPYGIDFTPSGGQPTGRFTNGRTIADIVGEALGAKSFTSPYLKPDSAADAFDSGINYASGASGILDATGTLFIGRLPLNVQISNFEKTREYMVNTVGENGTSSFLKDAIFSLTTGSNDVINYFQFFSANVSRSAFQDFMLYNLTMQLKRLHGLGARKFVVVGIGPLGCIPFIRATNLIPSGRCSDNINAFVMGYNQKLKRELDQMNTNMGPNAVFVYANSYDIFMQLILNYPNYGFDNSDGPCCGGYIPPFFCYKGKDDAADITSSSLCGDRKRYVFWDAYHPTEAANLAVADKLLNGDQTNCSPMNIRQLYTHVFTTLHD</sequence>